<comment type="caution">
    <text evidence="2">The sequence shown here is derived from an EMBL/GenBank/DDBJ whole genome shotgun (WGS) entry which is preliminary data.</text>
</comment>
<dbReference type="AlphaFoldDB" id="A0A822XZ04"/>
<name>A0A822XZ04_NELNU</name>
<dbReference type="Proteomes" id="UP000607653">
    <property type="component" value="Unassembled WGS sequence"/>
</dbReference>
<evidence type="ECO:0000256" key="1">
    <source>
        <dbReference type="SAM" id="Coils"/>
    </source>
</evidence>
<feature type="coiled-coil region" evidence="1">
    <location>
        <begin position="230"/>
        <end position="289"/>
    </location>
</feature>
<proteinExistence type="predicted"/>
<feature type="coiled-coil region" evidence="1">
    <location>
        <begin position="5"/>
        <end position="32"/>
    </location>
</feature>
<dbReference type="InterPro" id="IPR055307">
    <property type="entry name" value="NDC80_plants"/>
</dbReference>
<evidence type="ECO:0000313" key="3">
    <source>
        <dbReference type="Proteomes" id="UP000607653"/>
    </source>
</evidence>
<organism evidence="2 3">
    <name type="scientific">Nelumbo nucifera</name>
    <name type="common">Sacred lotus</name>
    <dbReference type="NCBI Taxonomy" id="4432"/>
    <lineage>
        <taxon>Eukaryota</taxon>
        <taxon>Viridiplantae</taxon>
        <taxon>Streptophyta</taxon>
        <taxon>Embryophyta</taxon>
        <taxon>Tracheophyta</taxon>
        <taxon>Spermatophyta</taxon>
        <taxon>Magnoliopsida</taxon>
        <taxon>Proteales</taxon>
        <taxon>Nelumbonaceae</taxon>
        <taxon>Nelumbo</taxon>
    </lineage>
</organism>
<dbReference type="PANTHER" id="PTHR46681:SF1">
    <property type="entry name" value="KINETOCHORE PROTEIN NDC80 HOMOLOG"/>
    <property type="match status" value="1"/>
</dbReference>
<evidence type="ECO:0000313" key="2">
    <source>
        <dbReference type="EMBL" id="DAD24441.1"/>
    </source>
</evidence>
<gene>
    <name evidence="2" type="ORF">HUJ06_025904</name>
</gene>
<feature type="coiled-coil region" evidence="1">
    <location>
        <begin position="57"/>
        <end position="136"/>
    </location>
</feature>
<sequence>MEQESDAVAEKVQSLEKEVADLEAQLEALRSGPSEREVLEKDKSMLEKDVQKFHTIIEELTNAIVMVEKTLKEKEKELDAKVQEQQRISEENEELKKRIDAQTVNARDAERMKRELQAVERDIVETELARNAWEEKSWDLDVTIGHKLKELESLSIECNQALRRIKLGVNYQYVLNTKGSTPAEVLGIDYKATLKPALDEFMDNIKKSSKAKLEELISLQQQSVENASKIESKRNRLAALQSRIDEGEAQLNLLKKEIEDYTSRCAVEAKRMLEDVQREEHNLDLVEKEAEEFFKIRTSMKS</sequence>
<protein>
    <submittedName>
        <fullName evidence="2">Uncharacterized protein</fullName>
    </submittedName>
</protein>
<dbReference type="PANTHER" id="PTHR46681">
    <property type="entry name" value="KINETOCHORE PROTEIN NDC80 HOMOLOG"/>
    <property type="match status" value="1"/>
</dbReference>
<keyword evidence="3" id="KW-1185">Reference proteome</keyword>
<keyword evidence="1" id="KW-0175">Coiled coil</keyword>
<dbReference type="EMBL" id="DUZY01000001">
    <property type="protein sequence ID" value="DAD24441.1"/>
    <property type="molecule type" value="Genomic_DNA"/>
</dbReference>
<reference evidence="2 3" key="1">
    <citation type="journal article" date="2020" name="Mol. Biol. Evol.">
        <title>Distinct Expression and Methylation Patterns for Genes with Different Fates following a Single Whole-Genome Duplication in Flowering Plants.</title>
        <authorList>
            <person name="Shi T."/>
            <person name="Rahmani R.S."/>
            <person name="Gugger P.F."/>
            <person name="Wang M."/>
            <person name="Li H."/>
            <person name="Zhang Y."/>
            <person name="Li Z."/>
            <person name="Wang Q."/>
            <person name="Van de Peer Y."/>
            <person name="Marchal K."/>
            <person name="Chen J."/>
        </authorList>
    </citation>
    <scope>NUCLEOTIDE SEQUENCE [LARGE SCALE GENOMIC DNA]</scope>
    <source>
        <tissue evidence="2">Leaf</tissue>
    </source>
</reference>
<accession>A0A822XZ04</accession>